<keyword evidence="4 6" id="KW-1133">Transmembrane helix</keyword>
<evidence type="ECO:0008006" key="9">
    <source>
        <dbReference type="Google" id="ProtNLM"/>
    </source>
</evidence>
<keyword evidence="8" id="KW-1185">Reference proteome</keyword>
<evidence type="ECO:0000256" key="6">
    <source>
        <dbReference type="SAM" id="Phobius"/>
    </source>
</evidence>
<comment type="subcellular location">
    <subcellularLocation>
        <location evidence="1">Membrane</location>
        <topology evidence="1">Single-pass membrane protein</topology>
    </subcellularLocation>
</comment>
<dbReference type="PROSITE" id="PS00409">
    <property type="entry name" value="PROKAR_NTER_METHYL"/>
    <property type="match status" value="1"/>
</dbReference>
<name>A0ABM7QET2_9GAMM</name>
<dbReference type="InterPro" id="IPR045584">
    <property type="entry name" value="Pilin-like"/>
</dbReference>
<sequence>MHATRSKARRPKGFTLIELMIVVAVIAILAIIAIPQYVEHVRKGKRAEAMQAIGDMQLREERWRADNPTYGTLDQLTGNAANSTAYNASLKYYTVSTTIVAATAPTTYVLTATRKGDLANDPRCANFVLTMAAGIATKGMSDSNNVDYCWRQ</sequence>
<evidence type="ECO:0000256" key="3">
    <source>
        <dbReference type="ARBA" id="ARBA00022692"/>
    </source>
</evidence>
<keyword evidence="2" id="KW-0488">Methylation</keyword>
<evidence type="ECO:0000313" key="8">
    <source>
        <dbReference type="Proteomes" id="UP000680514"/>
    </source>
</evidence>
<dbReference type="Pfam" id="PF07963">
    <property type="entry name" value="N_methyl"/>
    <property type="match status" value="1"/>
</dbReference>
<dbReference type="Pfam" id="PF16732">
    <property type="entry name" value="ComP_DUS"/>
    <property type="match status" value="1"/>
</dbReference>
<feature type="transmembrane region" description="Helical" evidence="6">
    <location>
        <begin position="16"/>
        <end position="38"/>
    </location>
</feature>
<evidence type="ECO:0000256" key="5">
    <source>
        <dbReference type="ARBA" id="ARBA00023136"/>
    </source>
</evidence>
<dbReference type="SUPFAM" id="SSF54523">
    <property type="entry name" value="Pili subunits"/>
    <property type="match status" value="1"/>
</dbReference>
<proteinExistence type="predicted"/>
<dbReference type="InterPro" id="IPR031982">
    <property type="entry name" value="PilE-like"/>
</dbReference>
<evidence type="ECO:0000256" key="4">
    <source>
        <dbReference type="ARBA" id="ARBA00022989"/>
    </source>
</evidence>
<protein>
    <recommendedName>
        <fullName evidence="9">Prepilin-type N-terminal cleavage/methylation domain-containing protein</fullName>
    </recommendedName>
</protein>
<dbReference type="InterPro" id="IPR000983">
    <property type="entry name" value="Bac_GSPG_pilin"/>
</dbReference>
<dbReference type="Gene3D" id="3.30.700.10">
    <property type="entry name" value="Glycoprotein, Type 4 Pilin"/>
    <property type="match status" value="1"/>
</dbReference>
<organism evidence="7 8">
    <name type="scientific">Lysobacter helvus</name>
    <dbReference type="NCBI Taxonomy" id="2675059"/>
    <lineage>
        <taxon>Bacteria</taxon>
        <taxon>Pseudomonadati</taxon>
        <taxon>Pseudomonadota</taxon>
        <taxon>Gammaproteobacteria</taxon>
        <taxon>Lysobacterales</taxon>
        <taxon>Lysobacteraceae</taxon>
        <taxon>Lysobacter</taxon>
    </lineage>
</organism>
<evidence type="ECO:0000256" key="1">
    <source>
        <dbReference type="ARBA" id="ARBA00004167"/>
    </source>
</evidence>
<dbReference type="NCBIfam" id="TIGR02532">
    <property type="entry name" value="IV_pilin_GFxxxE"/>
    <property type="match status" value="1"/>
</dbReference>
<keyword evidence="5 6" id="KW-0472">Membrane</keyword>
<dbReference type="InterPro" id="IPR012902">
    <property type="entry name" value="N_methyl_site"/>
</dbReference>
<keyword evidence="3 6" id="KW-0812">Transmembrane</keyword>
<dbReference type="Proteomes" id="UP000680514">
    <property type="component" value="Chromosome"/>
</dbReference>
<dbReference type="EMBL" id="AP024546">
    <property type="protein sequence ID" value="BCT96133.1"/>
    <property type="molecule type" value="Genomic_DNA"/>
</dbReference>
<gene>
    <name evidence="7" type="ORF">LYSHEL_20040</name>
</gene>
<dbReference type="PANTHER" id="PTHR30093">
    <property type="entry name" value="GENERAL SECRETION PATHWAY PROTEIN G"/>
    <property type="match status" value="1"/>
</dbReference>
<dbReference type="PRINTS" id="PR00813">
    <property type="entry name" value="BCTERIALGSPG"/>
</dbReference>
<accession>A0ABM7QET2</accession>
<evidence type="ECO:0000313" key="7">
    <source>
        <dbReference type="EMBL" id="BCT96133.1"/>
    </source>
</evidence>
<reference evidence="7 8" key="1">
    <citation type="submission" date="2021-03" db="EMBL/GenBank/DDBJ databases">
        <title>Complete Genome Sequences of Two Lysobacter Strains Isolated from Sea Water (Lysobacter caseinilyticus) and Soil (Lysobacter helvus) in South Korea.</title>
        <authorList>
            <person name="Watanabe Y."/>
            <person name="Arakawa K."/>
        </authorList>
    </citation>
    <scope>NUCLEOTIDE SEQUENCE [LARGE SCALE GENOMIC DNA]</scope>
    <source>
        <strain evidence="7 8">D10</strain>
    </source>
</reference>
<evidence type="ECO:0000256" key="2">
    <source>
        <dbReference type="ARBA" id="ARBA00022481"/>
    </source>
</evidence>
<dbReference type="PANTHER" id="PTHR30093:SF44">
    <property type="entry name" value="TYPE II SECRETION SYSTEM CORE PROTEIN G"/>
    <property type="match status" value="1"/>
</dbReference>